<evidence type="ECO:0000256" key="1">
    <source>
        <dbReference type="SAM" id="Coils"/>
    </source>
</evidence>
<feature type="compositionally biased region" description="Low complexity" evidence="2">
    <location>
        <begin position="1977"/>
        <end position="1992"/>
    </location>
</feature>
<accession>A0A0D9QTY8</accession>
<feature type="compositionally biased region" description="Basic and acidic residues" evidence="2">
    <location>
        <begin position="1570"/>
        <end position="1584"/>
    </location>
</feature>
<dbReference type="OrthoDB" id="336882at2759"/>
<dbReference type="SUPFAM" id="SSF56112">
    <property type="entry name" value="Protein kinase-like (PK-like)"/>
    <property type="match status" value="1"/>
</dbReference>
<feature type="region of interest" description="Disordered" evidence="2">
    <location>
        <begin position="1893"/>
        <end position="1916"/>
    </location>
</feature>
<dbReference type="EMBL" id="KQ001651">
    <property type="protein sequence ID" value="KJP89481.1"/>
    <property type="molecule type" value="Genomic_DNA"/>
</dbReference>
<feature type="compositionally biased region" description="Basic and acidic residues" evidence="2">
    <location>
        <begin position="2504"/>
        <end position="2524"/>
    </location>
</feature>
<feature type="compositionally biased region" description="Low complexity" evidence="2">
    <location>
        <begin position="2996"/>
        <end position="3007"/>
    </location>
</feature>
<feature type="compositionally biased region" description="Polar residues" evidence="2">
    <location>
        <begin position="3029"/>
        <end position="3038"/>
    </location>
</feature>
<evidence type="ECO:0000313" key="4">
    <source>
        <dbReference type="Proteomes" id="UP000054561"/>
    </source>
</evidence>
<evidence type="ECO:0000256" key="2">
    <source>
        <dbReference type="SAM" id="MobiDB-lite"/>
    </source>
</evidence>
<feature type="region of interest" description="Disordered" evidence="2">
    <location>
        <begin position="2182"/>
        <end position="2207"/>
    </location>
</feature>
<feature type="compositionally biased region" description="Polar residues" evidence="2">
    <location>
        <begin position="335"/>
        <end position="347"/>
    </location>
</feature>
<feature type="compositionally biased region" description="Polar residues" evidence="2">
    <location>
        <begin position="2949"/>
        <end position="2987"/>
    </location>
</feature>
<feature type="compositionally biased region" description="Basic and acidic residues" evidence="2">
    <location>
        <begin position="1457"/>
        <end position="1472"/>
    </location>
</feature>
<feature type="compositionally biased region" description="Basic residues" evidence="2">
    <location>
        <begin position="2467"/>
        <end position="2477"/>
    </location>
</feature>
<feature type="compositionally biased region" description="Low complexity" evidence="2">
    <location>
        <begin position="2418"/>
        <end position="2427"/>
    </location>
</feature>
<dbReference type="Proteomes" id="UP000054561">
    <property type="component" value="Unassembled WGS sequence"/>
</dbReference>
<keyword evidence="4" id="KW-1185">Reference proteome</keyword>
<feature type="region of interest" description="Disordered" evidence="2">
    <location>
        <begin position="1440"/>
        <end position="1598"/>
    </location>
</feature>
<feature type="region of interest" description="Disordered" evidence="2">
    <location>
        <begin position="2887"/>
        <end position="2917"/>
    </location>
</feature>
<dbReference type="OMA" id="YLKTSHF"/>
<feature type="compositionally biased region" description="Basic and acidic residues" evidence="2">
    <location>
        <begin position="2394"/>
        <end position="2405"/>
    </location>
</feature>
<feature type="region of interest" description="Disordered" evidence="2">
    <location>
        <begin position="79"/>
        <end position="111"/>
    </location>
</feature>
<feature type="region of interest" description="Disordered" evidence="2">
    <location>
        <begin position="2937"/>
        <end position="3051"/>
    </location>
</feature>
<dbReference type="VEuPathDB" id="PlasmoDB:AK88_00924"/>
<proteinExistence type="predicted"/>
<feature type="compositionally biased region" description="Basic residues" evidence="2">
    <location>
        <begin position="1524"/>
        <end position="1548"/>
    </location>
</feature>
<feature type="compositionally biased region" description="Basic and acidic residues" evidence="2">
    <location>
        <begin position="3039"/>
        <end position="3051"/>
    </location>
</feature>
<feature type="compositionally biased region" description="Basic and acidic residues" evidence="2">
    <location>
        <begin position="989"/>
        <end position="999"/>
    </location>
</feature>
<protein>
    <submittedName>
        <fullName evidence="3">Uncharacterized protein</fullName>
    </submittedName>
</protein>
<keyword evidence="1" id="KW-0175">Coiled coil</keyword>
<evidence type="ECO:0000313" key="3">
    <source>
        <dbReference type="EMBL" id="KJP89481.1"/>
    </source>
</evidence>
<dbReference type="InterPro" id="IPR011009">
    <property type="entry name" value="Kinase-like_dom_sf"/>
</dbReference>
<feature type="region of interest" description="Disordered" evidence="2">
    <location>
        <begin position="2384"/>
        <end position="2477"/>
    </location>
</feature>
<feature type="compositionally biased region" description="Polar residues" evidence="2">
    <location>
        <begin position="973"/>
        <end position="982"/>
    </location>
</feature>
<dbReference type="GeneID" id="24266238"/>
<gene>
    <name evidence="3" type="ORF">AK88_00924</name>
</gene>
<feature type="compositionally biased region" description="Basic residues" evidence="2">
    <location>
        <begin position="1558"/>
        <end position="1567"/>
    </location>
</feature>
<sequence>MIYLTYLKTSHFNLKPHNVESVLNSDNEGVFLLRNSCTSDILMYTNKTCKENYLEQEVSCCSTNVRSLCTREKQIQLNMQSTQSTQNKGEDEVQDEGIPRAGNKLTTGLHNRDRHCGKYKHESNSCRAQLLKGTLNKNISKIKGKKKITKQENRSKRKHQYLSIKNSFKGNIIVNKEKCEQLLRSNYWKKATGGFIKERKIRKNVHSFEKKNFLNTVENFLASKNTTVHLKKACEHFFKSFKQNIQSTTAQKCLRRISKGRAPKEGNCSVDILDITEKYARGNSLYAMCIEYNPSCRKRDEGRRLAVLIKKQVVNMKYFACTERKGNANVLGQKGSITSGNAQSSASFHKRNKTNDVRRRRPNKEPFIVVLQVIMDVNNVDMNYHDKCMKACQEIPLSCVLSVESCPLNYNVATMNCNIKLRGIPDVNQKKHKNKIQNKNIINRRKNKNNKEKSKIITNVVHFLNHLSSTVPHIRTNRCFISLAGSTILCKTYNVQGSIIELLICTKKKYHGTCRIVIARIISIPHCMQGDTHQCIRNNIYYELYQAVYLARHCDVIFHNAIMSSFYNITHQQSFLCVQNYLENCIIGMGYSFFQNSKSAFAIFRAVSNSISISTTVRNKLPFPKPLFFRKYKIFVTQYQNIINYAIFFLDLCEHIITYHYKKKKILLRTKEKISLLLYYFGDRHGVVKYQRKHFFHRICSKRCSKQEKYCEKDFVSWLSDLKLEDIKYEVQTYLSAYLQHFKNKKGQTEKSHECVHQNEVCPHHQNSPCSSSNYHSTLYYAMKKLILYFCHYFAAPYDTKTKYANICKRRHTLKKPSAGASECRKHFLHIHVMHTLTGFLKRDVVELAYARMGQASSFHGPSHRNASSVCSSSNRSSCGSTHEGSHKNRIHIGIRLRARQHKNHVIYNPNCTIKCEETAKRACTSDHTQRYKSNNFNTRMLDQPQDIHSQYLKVQLKRKLALHIMLRRGSQQKRCGSNNDKPTIHTHKPNDSRRNIHERNPISSDHYYIGKVCLTKIHNNVVRTTDQIENKMHYTWSYTHTNVKDCINNRHVGNDSNTLIIIIRDQLKRSIERLRYHIIFCTTCQNILHHNVNHMSYCHNRPQIRLHRNPNCFIHRAVYMHVCGNYGFENGCNRHCRSNCDSYFHSSIPHRGYHQNCYHHSDYDKNGYCYNFFLHNNTSHNKSCHRCYSLYLKGLDLSSNHFIGRNNDVPKYGNIIFVKREELHQKEKKDISYYFNVFFNNKSNNNFSRTVDRNKEINCTHTYTQPHQKNGQPNYYIIPNDVYTINNNNVNKQNILCTMCKSRSVRKNEHYYHTNSIGNSFEGISNMKKDPNIHNTHGGHSSNNYLNASFFDEQCLSNNALNDEMGKGMLPSNSNRDLPNANSHVLNKSRALNDYRKCNNVNQVTNIFCMCGIRVDASENEESHNQGCCIEGCDKDNGDNEGGNNRSSNEEGTDNQGDKESNEGCKKRGADNKNNNKNNNNGRSGRTNGDNSNHDNNKDDDNEQEGNDQNRRGCNKHNTCNTTRKKKKSKKKKTEKKKISYKHKNIQKKNMLNSKCAKGRKKKNNRFAKSNEENNVDNKKEDADNAGTPHSGNITKKGKLTNENIISSKATSSVDESHMEKLPEACSSFKRYLEFVKNIDYDVKFGNAYIKLGKKLSSQNKCQFDVYEAEVVAVDNISSFFYCNIQNFENFYSLLKRNINNYDFLKTNINNHNYGENLEIDDSNVEDFLKNSQDSNLILNHFTNTINIANVDGKNSSTNSKNIPSRKRKFMSYINPPKLVTSKEITNDQSNPVQDEMPQNKHIDNMGSTHENVSTIKKCKDARNNVVDSIPNSSANTKGAPPSDMYTSRIVNININANANANSTASANKNADPSVRPEGSNLTNRVGAIIAGDQRPNTGLPHSTALRRGQNDTHSNVFNNRMINKTFSIMNKDRELLSNCRNRNNGNNSINGENCSKAVVGGKLPNLLRSNHMDNLRQNGQQNGQQNLPQNSPKRIPRNALCKSLIQAINRINFLKMFGYKSIYDQLKDQCKVFLVQKMTVEANTMYNIIKHVIRYNYINDAINNPFTIYQHSIKNMPSNKFAIKILNTSSCGIYKLKYKIHSLLSEGKQLKNVNIEIENYAQKKYQSEEYITKRHEQSVKNILQSKNSTQFDSLSTLNISSSDLSNSQYLESYKKMCSQKDTTTNNHPDLWRSTNKHPDSSRSSNENLDWYLSEILSIRNLMNNTLAPNNDMQACNYEQQPKYNYSMEVDKTNEDKNICASNGISSTTTNTKQNSISSNNLTSELSQIPIGDISTNSPNNAVYPFICKYCLNIFFEKDMALPNDANKNTLNKSLLNIYAEKNNEDNHVWETTTAKKKKLTGQHVDTCGHSCVSKSDPRVKENNYIVQVDSNGRSKEENGEIGRTKNATSNGGSEGGSRSVGSSRGTQCNRISRKNSPSIYLHTRNRIKRESIRRKRKQIANNKQKAGKNKHVRNKRVTKKETKLKTKHKIINKKRRVINAKKGRENTNAEVKNKLTDTENEKNTQQNNTPIKTKISKIPSRGCKLTSPIKREVPQSVVSCISSPSKNLRQNYDQQNLPLNIHAPDNSPNHNMNNTNKMKINVCKRCKEKNAPLQSSLAKEIFKKNKTNPGSVPKYLWTSVGITKNNEHVLGVAMQMIDGCTLTYIIQKLKGTENVKQGQFLLDICKKLVKHLMIICESVDNPIINWDTKPGNIMIKYETGISKIVCKKVTIIDVGDALPGRRFYFPTNPAYYEKIRINNFQKNFNNFLYYVICTKGFCSPECALLVFLLSSLNKSEQFRKTWYGANSNIFHITKTRQLRIKHRWKKLLDLRFIQPIVKKKDFMLSGQTFSPGNGKCPCNSEEDDVRSISSRNKDSTYCASVSDGSSYNRMNNNRNNAKSSTISNTKGNSSGSKRTIHMEKNGAVPHPVSVNVSLSHNHPNMRGVSGNGTIRNSNNGNSLSANPASSIPHSGATQNGNSYNSTNMIQKDRDNEINGNSGYKKSSSNLIKEKENSVSPRCKPVDLVPPNVNSEQANAESSEKRATSDIHHQNSAEEDILKGHYLMKICTHDMNDDGALEHYSDNAEIKEFLSKKDEKIKDMEIKLNESEKKKKKKKEIEYFKMQNIDSWVVKFTTKTTIFSVGLVLCQLFGGNNLLSVVNKDEVKVVDVLCEWNCKNSTNIYSGEKNITINDLLPSKGIFSDALWKRKIKKIINKCLQFVPSRRCSFKELYEDVKNFKREFEAYYNLNDGSKCDS</sequence>
<feature type="coiled-coil region" evidence="1">
    <location>
        <begin position="3091"/>
        <end position="3118"/>
    </location>
</feature>
<feature type="compositionally biased region" description="Low complexity" evidence="2">
    <location>
        <begin position="1473"/>
        <end position="1492"/>
    </location>
</feature>
<dbReference type="Gene3D" id="1.10.510.10">
    <property type="entry name" value="Transferase(Phosphotransferase) domain 1"/>
    <property type="match status" value="1"/>
</dbReference>
<feature type="compositionally biased region" description="Polar residues" evidence="2">
    <location>
        <begin position="2428"/>
        <end position="2440"/>
    </location>
</feature>
<feature type="compositionally biased region" description="Basic residues" evidence="2">
    <location>
        <begin position="348"/>
        <end position="361"/>
    </location>
</feature>
<feature type="compositionally biased region" description="Polar residues" evidence="2">
    <location>
        <begin position="2899"/>
        <end position="2915"/>
    </location>
</feature>
<name>A0A0D9QTY8_PLAFR</name>
<feature type="region of interest" description="Disordered" evidence="2">
    <location>
        <begin position="1975"/>
        <end position="1995"/>
    </location>
</feature>
<feature type="region of interest" description="Disordered" evidence="2">
    <location>
        <begin position="332"/>
        <end position="361"/>
    </location>
</feature>
<reference evidence="3 4" key="1">
    <citation type="submission" date="2014-03" db="EMBL/GenBank/DDBJ databases">
        <title>The Genome Sequence of Plasmodium fragile nilgiri.</title>
        <authorList>
            <consortium name="The Broad Institute Genomics Platform"/>
            <consortium name="The Broad Institute Genome Sequencing Center for Infectious Disease"/>
            <person name="Neafsey D."/>
            <person name="Duraisingh M."/>
            <person name="Young S.K."/>
            <person name="Zeng Q."/>
            <person name="Gargeya S."/>
            <person name="Abouelleil A."/>
            <person name="Alvarado L."/>
            <person name="Chapman S.B."/>
            <person name="Gainer-Dewar J."/>
            <person name="Goldberg J."/>
            <person name="Griggs A."/>
            <person name="Gujja S."/>
            <person name="Hansen M."/>
            <person name="Howarth C."/>
            <person name="Imamovic A."/>
            <person name="Larimer J."/>
            <person name="Pearson M."/>
            <person name="Poon T.W."/>
            <person name="Priest M."/>
            <person name="Roberts A."/>
            <person name="Saif S."/>
            <person name="Shea T."/>
            <person name="Sykes S."/>
            <person name="Wortman J."/>
            <person name="Nusbaum C."/>
            <person name="Birren B."/>
        </authorList>
    </citation>
    <scope>NUCLEOTIDE SEQUENCE [LARGE SCALE GENOMIC DNA]</scope>
    <source>
        <strain evidence="4">nilgiri</strain>
    </source>
</reference>
<feature type="compositionally biased region" description="Basic residues" evidence="2">
    <location>
        <begin position="2445"/>
        <end position="2460"/>
    </location>
</feature>
<dbReference type="RefSeq" id="XP_012333991.1">
    <property type="nucleotide sequence ID" value="XM_012478568.1"/>
</dbReference>
<organism evidence="3 4">
    <name type="scientific">Plasmodium fragile</name>
    <dbReference type="NCBI Taxonomy" id="5857"/>
    <lineage>
        <taxon>Eukaryota</taxon>
        <taxon>Sar</taxon>
        <taxon>Alveolata</taxon>
        <taxon>Apicomplexa</taxon>
        <taxon>Aconoidasida</taxon>
        <taxon>Haemosporida</taxon>
        <taxon>Plasmodiidae</taxon>
        <taxon>Plasmodium</taxon>
        <taxon>Plasmodium (Plasmodium)</taxon>
    </lineage>
</organism>
<feature type="region of interest" description="Disordered" evidence="2">
    <location>
        <begin position="2502"/>
        <end position="2528"/>
    </location>
</feature>
<feature type="region of interest" description="Disordered" evidence="2">
    <location>
        <begin position="970"/>
        <end position="999"/>
    </location>
</feature>